<feature type="domain" description="Ketoreductase" evidence="4">
    <location>
        <begin position="2"/>
        <end position="180"/>
    </location>
</feature>
<dbReference type="SMART" id="SM00822">
    <property type="entry name" value="PKS_KR"/>
    <property type="match status" value="1"/>
</dbReference>
<dbReference type="RefSeq" id="WP_222992517.1">
    <property type="nucleotide sequence ID" value="NZ_JAINVV010000012.1"/>
</dbReference>
<dbReference type="Proteomes" id="UP000706039">
    <property type="component" value="Unassembled WGS sequence"/>
</dbReference>
<sequence length="244" mass="25154">MKVALITGGGSGIGRASATELAKLGFTCVLAGRRREAIDRAAQEISGACAIVADVADADSVDRLFAEISARFGRLDLLFNNAGTGMAPTPIADLDPADWRRVVDTNLTGVFLCTRAAMRLMRAQDPQGGRIINNGSISAHSPRPDAAAYTASKHAVSGLTKATALEGRRHGIACGQIDIGNAATAMTGQMVSGVMQADGRIASEPTIPVDLVAQAVAQMAALPVEANIAALTIMPTTMPFIGRG</sequence>
<gene>
    <name evidence="5" type="ORF">K7G82_24100</name>
</gene>
<evidence type="ECO:0000256" key="1">
    <source>
        <dbReference type="ARBA" id="ARBA00006484"/>
    </source>
</evidence>
<organism evidence="5 6">
    <name type="scientific">Sphingomonas colocasiae</name>
    <dbReference type="NCBI Taxonomy" id="1848973"/>
    <lineage>
        <taxon>Bacteria</taxon>
        <taxon>Pseudomonadati</taxon>
        <taxon>Pseudomonadota</taxon>
        <taxon>Alphaproteobacteria</taxon>
        <taxon>Sphingomonadales</taxon>
        <taxon>Sphingomonadaceae</taxon>
        <taxon>Sphingomonas</taxon>
    </lineage>
</organism>
<dbReference type="InterPro" id="IPR020904">
    <property type="entry name" value="Sc_DH/Rdtase_CS"/>
</dbReference>
<dbReference type="PANTHER" id="PTHR43669">
    <property type="entry name" value="5-KETO-D-GLUCONATE 5-REDUCTASE"/>
    <property type="match status" value="1"/>
</dbReference>
<evidence type="ECO:0000313" key="6">
    <source>
        <dbReference type="Proteomes" id="UP000706039"/>
    </source>
</evidence>
<evidence type="ECO:0000256" key="2">
    <source>
        <dbReference type="ARBA" id="ARBA00023002"/>
    </source>
</evidence>
<dbReference type="Pfam" id="PF00106">
    <property type="entry name" value="adh_short"/>
    <property type="match status" value="1"/>
</dbReference>
<protein>
    <submittedName>
        <fullName evidence="5">SDR family oxidoreductase</fullName>
    </submittedName>
</protein>
<dbReference type="Gene3D" id="3.40.50.720">
    <property type="entry name" value="NAD(P)-binding Rossmann-like Domain"/>
    <property type="match status" value="1"/>
</dbReference>
<name>A0ABS7PWS4_9SPHN</name>
<evidence type="ECO:0000256" key="3">
    <source>
        <dbReference type="RuleBase" id="RU000363"/>
    </source>
</evidence>
<reference evidence="5 6" key="1">
    <citation type="submission" date="2021-08" db="EMBL/GenBank/DDBJ databases">
        <authorList>
            <person name="Tuo L."/>
        </authorList>
    </citation>
    <scope>NUCLEOTIDE SEQUENCE [LARGE SCALE GENOMIC DNA]</scope>
    <source>
        <strain evidence="5 6">JCM 31229</strain>
    </source>
</reference>
<keyword evidence="2" id="KW-0560">Oxidoreductase</keyword>
<evidence type="ECO:0000259" key="4">
    <source>
        <dbReference type="SMART" id="SM00822"/>
    </source>
</evidence>
<dbReference type="EMBL" id="JAINVV010000012">
    <property type="protein sequence ID" value="MBY8825409.1"/>
    <property type="molecule type" value="Genomic_DNA"/>
</dbReference>
<dbReference type="PANTHER" id="PTHR43669:SF12">
    <property type="entry name" value="BLR5618 PROTEIN"/>
    <property type="match status" value="1"/>
</dbReference>
<dbReference type="CDD" id="cd05233">
    <property type="entry name" value="SDR_c"/>
    <property type="match status" value="1"/>
</dbReference>
<dbReference type="InterPro" id="IPR057326">
    <property type="entry name" value="KR_dom"/>
</dbReference>
<comment type="similarity">
    <text evidence="1 3">Belongs to the short-chain dehydrogenases/reductases (SDR) family.</text>
</comment>
<evidence type="ECO:0000313" key="5">
    <source>
        <dbReference type="EMBL" id="MBY8825409.1"/>
    </source>
</evidence>
<dbReference type="InterPro" id="IPR002347">
    <property type="entry name" value="SDR_fam"/>
</dbReference>
<dbReference type="PRINTS" id="PR00081">
    <property type="entry name" value="GDHRDH"/>
</dbReference>
<proteinExistence type="inferred from homology"/>
<comment type="caution">
    <text evidence="5">The sequence shown here is derived from an EMBL/GenBank/DDBJ whole genome shotgun (WGS) entry which is preliminary data.</text>
</comment>
<accession>A0ABS7PWS4</accession>
<dbReference type="PROSITE" id="PS00061">
    <property type="entry name" value="ADH_SHORT"/>
    <property type="match status" value="1"/>
</dbReference>
<dbReference type="PRINTS" id="PR00080">
    <property type="entry name" value="SDRFAMILY"/>
</dbReference>
<dbReference type="InterPro" id="IPR036291">
    <property type="entry name" value="NAD(P)-bd_dom_sf"/>
</dbReference>
<dbReference type="SUPFAM" id="SSF51735">
    <property type="entry name" value="NAD(P)-binding Rossmann-fold domains"/>
    <property type="match status" value="1"/>
</dbReference>
<keyword evidence="6" id="KW-1185">Reference proteome</keyword>